<name>A0A397SVI3_9GLOM</name>
<evidence type="ECO:0008006" key="3">
    <source>
        <dbReference type="Google" id="ProtNLM"/>
    </source>
</evidence>
<evidence type="ECO:0000313" key="2">
    <source>
        <dbReference type="Proteomes" id="UP000265703"/>
    </source>
</evidence>
<organism evidence="1 2">
    <name type="scientific">Glomus cerebriforme</name>
    <dbReference type="NCBI Taxonomy" id="658196"/>
    <lineage>
        <taxon>Eukaryota</taxon>
        <taxon>Fungi</taxon>
        <taxon>Fungi incertae sedis</taxon>
        <taxon>Mucoromycota</taxon>
        <taxon>Glomeromycotina</taxon>
        <taxon>Glomeromycetes</taxon>
        <taxon>Glomerales</taxon>
        <taxon>Glomeraceae</taxon>
        <taxon>Glomus</taxon>
    </lineage>
</organism>
<proteinExistence type="predicted"/>
<dbReference type="Proteomes" id="UP000265703">
    <property type="component" value="Unassembled WGS sequence"/>
</dbReference>
<dbReference type="EMBL" id="QKYT01000347">
    <property type="protein sequence ID" value="RIA86744.1"/>
    <property type="molecule type" value="Genomic_DNA"/>
</dbReference>
<dbReference type="OrthoDB" id="2314032at2759"/>
<gene>
    <name evidence="1" type="ORF">C1645_828810</name>
</gene>
<evidence type="ECO:0000313" key="1">
    <source>
        <dbReference type="EMBL" id="RIA86744.1"/>
    </source>
</evidence>
<sequence length="466" mass="55506">MSKINSDVLYLIFEEVRDDKETLHSCLLVNKTWCELIIPILWRNPWKYLEMENEKFLLNVIISHLSDESKNNLKSQCTANILKNPYQKRPLFNYISFCRHLNLNGIQRITNFLHEKSDISIIQNEIFNLFINSKNKFTHLYIPRQFNYQIHLIPEAKHCFSEIEFLSFYTNINDNILDGLIEICKSIKELVLLIGYYYNNYRIVNLIEIQEKLLNVRFLTYYDNYLAHDKSFCKILEGSLIKHANTIQYFKTVKPLTTKILSSFVNLKVLELDGNYFDPLNCLKNLSNLSLPLLQNLKAKFVSIEVLINLIENTSGYLDEINIDYTFYDEISNKKIIQTIYQNCPNLKYLKLLLMNCNILELEKLLINCQYLDGLHISNTRDDIFNWDNLFEILTKSSPISLFKFKFNNYHTTPKLDSLKLFFDNWKGRHPMLLQFYRIGIYNDVIHLIRKYEFINISKYDCNDFY</sequence>
<reference evidence="1 2" key="1">
    <citation type="submission" date="2018-06" db="EMBL/GenBank/DDBJ databases">
        <title>Comparative genomics reveals the genomic features of Rhizophagus irregularis, R. cerebriforme, R. diaphanum and Gigaspora rosea, and their symbiotic lifestyle signature.</title>
        <authorList>
            <person name="Morin E."/>
            <person name="San Clemente H."/>
            <person name="Chen E.C.H."/>
            <person name="De La Providencia I."/>
            <person name="Hainaut M."/>
            <person name="Kuo A."/>
            <person name="Kohler A."/>
            <person name="Murat C."/>
            <person name="Tang N."/>
            <person name="Roy S."/>
            <person name="Loubradou J."/>
            <person name="Henrissat B."/>
            <person name="Grigoriev I.V."/>
            <person name="Corradi N."/>
            <person name="Roux C."/>
            <person name="Martin F.M."/>
        </authorList>
    </citation>
    <scope>NUCLEOTIDE SEQUENCE [LARGE SCALE GENOMIC DNA]</scope>
    <source>
        <strain evidence="1 2">DAOM 227022</strain>
    </source>
</reference>
<dbReference type="SUPFAM" id="SSF52047">
    <property type="entry name" value="RNI-like"/>
    <property type="match status" value="1"/>
</dbReference>
<dbReference type="InterPro" id="IPR032675">
    <property type="entry name" value="LRR_dom_sf"/>
</dbReference>
<accession>A0A397SVI3</accession>
<dbReference type="AlphaFoldDB" id="A0A397SVI3"/>
<protein>
    <recommendedName>
        <fullName evidence="3">F-box domain-containing protein</fullName>
    </recommendedName>
</protein>
<keyword evidence="2" id="KW-1185">Reference proteome</keyword>
<dbReference type="Gene3D" id="3.80.10.10">
    <property type="entry name" value="Ribonuclease Inhibitor"/>
    <property type="match status" value="1"/>
</dbReference>
<comment type="caution">
    <text evidence="1">The sequence shown here is derived from an EMBL/GenBank/DDBJ whole genome shotgun (WGS) entry which is preliminary data.</text>
</comment>